<keyword evidence="5 7" id="KW-0472">Membrane</keyword>
<keyword evidence="4 7" id="KW-1133">Transmembrane helix</keyword>
<feature type="transmembrane region" description="Helical" evidence="7">
    <location>
        <begin position="104"/>
        <end position="132"/>
    </location>
</feature>
<feature type="transmembrane region" description="Helical" evidence="7">
    <location>
        <begin position="419"/>
        <end position="437"/>
    </location>
</feature>
<feature type="transmembrane region" description="Helical" evidence="7">
    <location>
        <begin position="444"/>
        <end position="464"/>
    </location>
</feature>
<protein>
    <submittedName>
        <fullName evidence="8">YjgP/YjgQ family permease</fullName>
    </submittedName>
</protein>
<organism evidence="8">
    <name type="scientific">Eiseniibacteriota bacterium</name>
    <dbReference type="NCBI Taxonomy" id="2212470"/>
    <lineage>
        <taxon>Bacteria</taxon>
        <taxon>Candidatus Eiseniibacteriota</taxon>
    </lineage>
</organism>
<dbReference type="GO" id="GO:0043190">
    <property type="term" value="C:ATP-binding cassette (ABC) transporter complex"/>
    <property type="evidence" value="ECO:0007669"/>
    <property type="project" value="TreeGrafter"/>
</dbReference>
<feature type="transmembrane region" description="Helical" evidence="7">
    <location>
        <begin position="153"/>
        <end position="174"/>
    </location>
</feature>
<evidence type="ECO:0000256" key="4">
    <source>
        <dbReference type="ARBA" id="ARBA00022989"/>
    </source>
</evidence>
<sequence length="518" mass="56639">MRPAGSADCASRPRKTRAPPGTAAQGRTVTAPASRGQNPCARIPSPRTRGWGRLRRNVPILRNYILRLHLVPFLIGFGVITFILEMDTLFDYLDLIVNRGVAPAVVAQLFLLSLGYIIAMSAPCSVLVAVLMTFGRLSQDNEVTALRASGVNLARVIAGPLAASVVLAWGLTLFNNHVLPETNHAFANLLVDIGRMRPTVRLQEGVFISDFPGYSLLVQSVNGRTNEMRGVTIYKVNPGAPPTTILAKRGTLSYTPDGATAVLRLRHGEIHEVPPDEGGTRRYRRMVFDAHTIYIQGAGGLLERSVRRSRSDRELSAAGLRAERARAEAQYRDAVRIRMERLRLTDAPPALRALAVPESLGWGARLAGAWSALVLRRDALAVATADRPDLRTEADLWAMERDGLRRRIARLSVEIHKKMSLPAACVVFVLIGAPLGVRVRRAGPAVAFLSIGFFLFYYLCLVGGEELADRLLLAPWLAMWLPNLLLGAWGVVATLRACELLPRSAHAPLPRGARRAAR</sequence>
<keyword evidence="3 7" id="KW-0812">Transmembrane</keyword>
<feature type="transmembrane region" description="Helical" evidence="7">
    <location>
        <begin position="476"/>
        <end position="495"/>
    </location>
</feature>
<proteinExistence type="predicted"/>
<evidence type="ECO:0000256" key="3">
    <source>
        <dbReference type="ARBA" id="ARBA00022692"/>
    </source>
</evidence>
<evidence type="ECO:0000256" key="2">
    <source>
        <dbReference type="ARBA" id="ARBA00022475"/>
    </source>
</evidence>
<comment type="caution">
    <text evidence="8">The sequence shown here is derived from an EMBL/GenBank/DDBJ whole genome shotgun (WGS) entry which is preliminary data.</text>
</comment>
<comment type="subcellular location">
    <subcellularLocation>
        <location evidence="1">Cell membrane</location>
        <topology evidence="1">Multi-pass membrane protein</topology>
    </subcellularLocation>
</comment>
<reference evidence="8" key="1">
    <citation type="journal article" date="2020" name="mSystems">
        <title>Genome- and Community-Level Interaction Insights into Carbon Utilization and Element Cycling Functions of Hydrothermarchaeota in Hydrothermal Sediment.</title>
        <authorList>
            <person name="Zhou Z."/>
            <person name="Liu Y."/>
            <person name="Xu W."/>
            <person name="Pan J."/>
            <person name="Luo Z.H."/>
            <person name="Li M."/>
        </authorList>
    </citation>
    <scope>NUCLEOTIDE SEQUENCE [LARGE SCALE GENOMIC DNA]</scope>
    <source>
        <strain evidence="8">SpSt-381</strain>
    </source>
</reference>
<dbReference type="GO" id="GO:0015920">
    <property type="term" value="P:lipopolysaccharide transport"/>
    <property type="evidence" value="ECO:0007669"/>
    <property type="project" value="TreeGrafter"/>
</dbReference>
<dbReference type="InterPro" id="IPR005495">
    <property type="entry name" value="LptG/LptF_permease"/>
</dbReference>
<keyword evidence="2" id="KW-1003">Cell membrane</keyword>
<dbReference type="EMBL" id="DSQF01000017">
    <property type="protein sequence ID" value="HGZ43431.1"/>
    <property type="molecule type" value="Genomic_DNA"/>
</dbReference>
<evidence type="ECO:0000256" key="7">
    <source>
        <dbReference type="SAM" id="Phobius"/>
    </source>
</evidence>
<dbReference type="Pfam" id="PF03739">
    <property type="entry name" value="LptF_LptG"/>
    <property type="match status" value="1"/>
</dbReference>
<name>A0A832MM45_UNCEI</name>
<dbReference type="PANTHER" id="PTHR33529:SF6">
    <property type="entry name" value="YJGP_YJGQ FAMILY PERMEASE"/>
    <property type="match status" value="1"/>
</dbReference>
<evidence type="ECO:0000313" key="8">
    <source>
        <dbReference type="EMBL" id="HGZ43431.1"/>
    </source>
</evidence>
<feature type="transmembrane region" description="Helical" evidence="7">
    <location>
        <begin position="64"/>
        <end position="84"/>
    </location>
</feature>
<feature type="region of interest" description="Disordered" evidence="6">
    <location>
        <begin position="1"/>
        <end position="46"/>
    </location>
</feature>
<dbReference type="AlphaFoldDB" id="A0A832MM45"/>
<evidence type="ECO:0000256" key="1">
    <source>
        <dbReference type="ARBA" id="ARBA00004651"/>
    </source>
</evidence>
<evidence type="ECO:0000256" key="6">
    <source>
        <dbReference type="SAM" id="MobiDB-lite"/>
    </source>
</evidence>
<accession>A0A832MM45</accession>
<dbReference type="PANTHER" id="PTHR33529">
    <property type="entry name" value="SLR0882 PROTEIN-RELATED"/>
    <property type="match status" value="1"/>
</dbReference>
<evidence type="ECO:0000256" key="5">
    <source>
        <dbReference type="ARBA" id="ARBA00023136"/>
    </source>
</evidence>
<gene>
    <name evidence="8" type="ORF">ENR23_08405</name>
</gene>